<reference evidence="1 2" key="1">
    <citation type="submission" date="2021-04" db="EMBL/GenBank/DDBJ databases">
        <authorList>
            <person name="Kamruzzaman M.A."/>
            <person name="Dewar K."/>
            <person name="Aftab B."/>
            <person name="Banker N."/>
            <person name="Cha Y."/>
            <person name="Chothani M."/>
            <person name="Dar H."/>
            <person name="Gadula S."/>
            <person name="Gajera P."/>
            <person name="Hussain A.-R."/>
            <person name="Jawad W."/>
            <person name="Khalfan F."/>
            <person name="Lee Y.J."/>
            <person name="Multani H.K."/>
            <person name="Pallothu N."/>
            <person name="Pietraru A."/>
            <person name="Unan M."/>
            <person name="Vathappallil P.V."/>
            <person name="Zaman A.A."/>
            <person name="Holloway J.R."/>
            <person name="Gibb B.P."/>
            <person name="Furlong K.P."/>
            <person name="Rudner A.D."/>
            <person name="Beyer A.R."/>
            <person name="Chong R.A."/>
            <person name="Edgington N.P."/>
            <person name="Freise A.C."/>
            <person name="Garcia Costas A.M."/>
            <person name="Klyczek K.K."/>
            <person name="Swerdlow S.J."/>
            <person name="Garlena R.A."/>
            <person name="Russell D.A."/>
            <person name="Jacobs-Sera D."/>
            <person name="Hatfull G.F."/>
        </authorList>
    </citation>
    <scope>NUCLEOTIDE SEQUENCE [LARGE SCALE GENOMIC DNA]</scope>
</reference>
<keyword evidence="2" id="KW-1185">Reference proteome</keyword>
<proteinExistence type="predicted"/>
<dbReference type="RefSeq" id="YP_010678056.1">
    <property type="nucleotide sequence ID" value="NC_071030.1"/>
</dbReference>
<gene>
    <name evidence="1" type="primary">10</name>
    <name evidence="1" type="ORF">SEA_KAYLISSA_10</name>
</gene>
<sequence>MLLTAYRRAPSVYRLRPGTKTDSYGDTVESWDSPERTLLRGATVQSVSVVEEEGTVRHVLRGEKTLYAPGVVDLTANDRIEVDGEIWRVDGDPVPRAGLASAVYTTAALERVSIG</sequence>
<accession>A0AA92N3N6</accession>
<name>A0AA92N3N6_9CAUD</name>
<dbReference type="GeneID" id="77954446"/>
<dbReference type="KEGG" id="vg:77954446"/>
<evidence type="ECO:0000313" key="1">
    <source>
        <dbReference type="EMBL" id="QXO14544.1"/>
    </source>
</evidence>
<evidence type="ECO:0000313" key="2">
    <source>
        <dbReference type="Proteomes" id="UP000828307"/>
    </source>
</evidence>
<dbReference type="Proteomes" id="UP000828307">
    <property type="component" value="Segment"/>
</dbReference>
<protein>
    <submittedName>
        <fullName evidence="1">Head-to-tail stopper</fullName>
    </submittedName>
</protein>
<organism evidence="1 2">
    <name type="scientific">Arthrobacter phage Kaylissa</name>
    <dbReference type="NCBI Taxonomy" id="2835951"/>
    <lineage>
        <taxon>Viruses</taxon>
        <taxon>Duplodnaviria</taxon>
        <taxon>Heunggongvirae</taxon>
        <taxon>Uroviricota</taxon>
        <taxon>Caudoviricetes</taxon>
        <taxon>Casidaviridae</taxon>
        <taxon>Yangvirus</taxon>
        <taxon>Yangvirus kaylissa</taxon>
    </lineage>
</organism>
<dbReference type="EMBL" id="MZ005682">
    <property type="protein sequence ID" value="QXO14544.1"/>
    <property type="molecule type" value="Genomic_DNA"/>
</dbReference>